<sequence length="157" mass="17182">MSRLILMCGMAGAGKSTYARTLEDRGWVRFSIDAEAWGRGFTGSSAVPPEVAADIRAGQRVAISDALGAGADVVVDYAFPSRAMRDEYRELGRTHRAEVEVVFLDTDASLVRDRLTRRRGSHPDDVVVDEGTMEAYRSAFEAPTSDEGEVTVIRTPR</sequence>
<keyword evidence="2" id="KW-1185">Reference proteome</keyword>
<dbReference type="GO" id="GO:0016301">
    <property type="term" value="F:kinase activity"/>
    <property type="evidence" value="ECO:0007669"/>
    <property type="project" value="UniProtKB-KW"/>
</dbReference>
<dbReference type="Pfam" id="PF13671">
    <property type="entry name" value="AAA_33"/>
    <property type="match status" value="1"/>
</dbReference>
<reference evidence="1 2" key="1">
    <citation type="submission" date="2022-06" db="EMBL/GenBank/DDBJ databases">
        <title>Genomic Encyclopedia of Archaeal and Bacterial Type Strains, Phase II (KMG-II): from individual species to whole genera.</title>
        <authorList>
            <person name="Goeker M."/>
        </authorList>
    </citation>
    <scope>NUCLEOTIDE SEQUENCE [LARGE SCALE GENOMIC DNA]</scope>
    <source>
        <strain evidence="1 2">DSM 44693</strain>
    </source>
</reference>
<protein>
    <submittedName>
        <fullName evidence="1">Kinase</fullName>
    </submittedName>
</protein>
<dbReference type="EMBL" id="JAMTCJ010000003">
    <property type="protein sequence ID" value="MCP2177348.1"/>
    <property type="molecule type" value="Genomic_DNA"/>
</dbReference>
<proteinExistence type="predicted"/>
<dbReference type="SUPFAM" id="SSF52540">
    <property type="entry name" value="P-loop containing nucleoside triphosphate hydrolases"/>
    <property type="match status" value="1"/>
</dbReference>
<accession>A0ABT1HHT9</accession>
<keyword evidence="1" id="KW-0418">Kinase</keyword>
<comment type="caution">
    <text evidence="1">The sequence shown here is derived from an EMBL/GenBank/DDBJ whole genome shotgun (WGS) entry which is preliminary data.</text>
</comment>
<evidence type="ECO:0000313" key="2">
    <source>
        <dbReference type="Proteomes" id="UP001206895"/>
    </source>
</evidence>
<dbReference type="InterPro" id="IPR027417">
    <property type="entry name" value="P-loop_NTPase"/>
</dbReference>
<name>A0ABT1HHT9_9NOCA</name>
<dbReference type="RefSeq" id="WP_343947343.1">
    <property type="nucleotide sequence ID" value="NZ_BAAAJQ010000001.1"/>
</dbReference>
<keyword evidence="1" id="KW-0808">Transferase</keyword>
<gene>
    <name evidence="1" type="ORF">LX13_003176</name>
</gene>
<organism evidence="1 2">
    <name type="scientific">Williamsia maris</name>
    <dbReference type="NCBI Taxonomy" id="72806"/>
    <lineage>
        <taxon>Bacteria</taxon>
        <taxon>Bacillati</taxon>
        <taxon>Actinomycetota</taxon>
        <taxon>Actinomycetes</taxon>
        <taxon>Mycobacteriales</taxon>
        <taxon>Nocardiaceae</taxon>
        <taxon>Williamsia</taxon>
    </lineage>
</organism>
<dbReference type="Proteomes" id="UP001206895">
    <property type="component" value="Unassembled WGS sequence"/>
</dbReference>
<dbReference type="Gene3D" id="3.40.50.300">
    <property type="entry name" value="P-loop containing nucleotide triphosphate hydrolases"/>
    <property type="match status" value="1"/>
</dbReference>
<evidence type="ECO:0000313" key="1">
    <source>
        <dbReference type="EMBL" id="MCP2177348.1"/>
    </source>
</evidence>